<gene>
    <name evidence="1" type="primary">rqcH</name>
    <name evidence="4" type="ordered locus">Halru_1997</name>
</gene>
<name>L0IED8_HALRX</name>
<feature type="region of interest" description="Disordered" evidence="2">
    <location>
        <begin position="357"/>
        <end position="400"/>
    </location>
</feature>
<dbReference type="Pfam" id="PF05670">
    <property type="entry name" value="NFACT-R_1"/>
    <property type="match status" value="1"/>
</dbReference>
<keyword evidence="1" id="KW-0699">rRNA-binding</keyword>
<keyword evidence="1" id="KW-0175">Coiled coil</keyword>
<feature type="domain" description="NFACT RNA-binding" evidence="3">
    <location>
        <begin position="637"/>
        <end position="754"/>
    </location>
</feature>
<dbReference type="GO" id="GO:0000049">
    <property type="term" value="F:tRNA binding"/>
    <property type="evidence" value="ECO:0007669"/>
    <property type="project" value="UniProtKB-UniRule"/>
</dbReference>
<keyword evidence="1" id="KW-0820">tRNA-binding</keyword>
<comment type="similarity">
    <text evidence="1">Belongs to the NEMF family.</text>
</comment>
<dbReference type="EMBL" id="CP003050">
    <property type="protein sequence ID" value="AGB16591.1"/>
    <property type="molecule type" value="Genomic_DNA"/>
</dbReference>
<dbReference type="GO" id="GO:0019843">
    <property type="term" value="F:rRNA binding"/>
    <property type="evidence" value="ECO:0007669"/>
    <property type="project" value="UniProtKB-UniRule"/>
</dbReference>
<dbReference type="eggNOG" id="arCOG01695">
    <property type="taxonomic scope" value="Archaea"/>
</dbReference>
<dbReference type="STRING" id="797302.Halru_1997"/>
<dbReference type="GO" id="GO:0043023">
    <property type="term" value="F:ribosomal large subunit binding"/>
    <property type="evidence" value="ECO:0007669"/>
    <property type="project" value="UniProtKB-UniRule"/>
</dbReference>
<evidence type="ECO:0000259" key="3">
    <source>
        <dbReference type="Pfam" id="PF05670"/>
    </source>
</evidence>
<reference evidence="4" key="1">
    <citation type="submission" date="2011-09" db="EMBL/GenBank/DDBJ databases">
        <title>Complete sequence of Halovivax ruber XH-70.</title>
        <authorList>
            <consortium name="US DOE Joint Genome Institute"/>
            <person name="Lucas S."/>
            <person name="Han J."/>
            <person name="Lapidus A."/>
            <person name="Cheng J.-F."/>
            <person name="Goodwin L."/>
            <person name="Pitluck S."/>
            <person name="Peters L."/>
            <person name="Mikhailova N."/>
            <person name="Davenport K."/>
            <person name="Detter J.C."/>
            <person name="Han C."/>
            <person name="Tapia R."/>
            <person name="Land M."/>
            <person name="Hauser L."/>
            <person name="Kyrpides N."/>
            <person name="Ivanova N."/>
            <person name="Pagani I."/>
            <person name="Sproer C."/>
            <person name="Anderson I."/>
            <person name="Woyke T."/>
        </authorList>
    </citation>
    <scope>NUCLEOTIDE SEQUENCE</scope>
    <source>
        <strain evidence="4">XH-70</strain>
    </source>
</reference>
<evidence type="ECO:0000313" key="4">
    <source>
        <dbReference type="EMBL" id="AGB16591.1"/>
    </source>
</evidence>
<dbReference type="KEGG" id="hru:Halru_1997"/>
<protein>
    <recommendedName>
        <fullName evidence="1">Archaeal Rqc2 homolog aRqcH</fullName>
        <shortName evidence="1">aRqcH</shortName>
    </recommendedName>
</protein>
<feature type="region of interest" description="Disordered" evidence="2">
    <location>
        <begin position="593"/>
        <end position="616"/>
    </location>
</feature>
<dbReference type="GO" id="GO:1990112">
    <property type="term" value="C:RQC complex"/>
    <property type="evidence" value="ECO:0007669"/>
    <property type="project" value="TreeGrafter"/>
</dbReference>
<dbReference type="Gene3D" id="2.30.310.10">
    <property type="entry name" value="ibrinogen binding protein from staphylococcus aureus domain"/>
    <property type="match status" value="1"/>
</dbReference>
<evidence type="ECO:0000256" key="2">
    <source>
        <dbReference type="SAM" id="MobiDB-lite"/>
    </source>
</evidence>
<dbReference type="InterPro" id="IPR043681">
    <property type="entry name" value="RqcH_archaeal"/>
</dbReference>
<dbReference type="GO" id="GO:0072344">
    <property type="term" value="P:rescue of stalled ribosome"/>
    <property type="evidence" value="ECO:0007669"/>
    <property type="project" value="UniProtKB-UniRule"/>
</dbReference>
<organism evidence="4 5">
    <name type="scientific">Halovivax ruber (strain DSM 18193 / JCM 13892 / XH-70)</name>
    <dbReference type="NCBI Taxonomy" id="797302"/>
    <lineage>
        <taxon>Archaea</taxon>
        <taxon>Methanobacteriati</taxon>
        <taxon>Methanobacteriota</taxon>
        <taxon>Stenosarchaea group</taxon>
        <taxon>Halobacteria</taxon>
        <taxon>Halobacteriales</taxon>
        <taxon>Natrialbaceae</taxon>
        <taxon>Halovivax</taxon>
    </lineage>
</organism>
<dbReference type="HAMAP" id="MF_00844_A">
    <property type="entry name" value="RqcH_A"/>
    <property type="match status" value="1"/>
</dbReference>
<feature type="coiled-coil region" evidence="1">
    <location>
        <begin position="450"/>
        <end position="484"/>
    </location>
</feature>
<feature type="compositionally biased region" description="Acidic residues" evidence="2">
    <location>
        <begin position="360"/>
        <end position="389"/>
    </location>
</feature>
<comment type="function">
    <text evidence="1">Probably part of the ribosome quality control system (RQC). May mediate the addition of alanine residues (Ala tailing) to incompletely synthesized nascent chains from stalled ribosomes, leading to their degradation.</text>
</comment>
<feature type="compositionally biased region" description="Acidic residues" evidence="2">
    <location>
        <begin position="596"/>
        <end position="616"/>
    </location>
</feature>
<dbReference type="NCBIfam" id="NF041120">
    <property type="entry name" value="RqcH_arch"/>
    <property type="match status" value="1"/>
</dbReference>
<dbReference type="PANTHER" id="PTHR15239">
    <property type="entry name" value="NUCLEAR EXPORT MEDIATOR FACTOR NEMF"/>
    <property type="match status" value="1"/>
</dbReference>
<dbReference type="InterPro" id="IPR008532">
    <property type="entry name" value="NFACT_RNA-bd"/>
</dbReference>
<keyword evidence="1" id="KW-0694">RNA-binding</keyword>
<dbReference type="Proteomes" id="UP000010846">
    <property type="component" value="Chromosome"/>
</dbReference>
<dbReference type="HOGENOM" id="CLU_003612_2_1_2"/>
<accession>L0IED8</accession>
<evidence type="ECO:0000256" key="1">
    <source>
        <dbReference type="HAMAP-Rule" id="MF_00844"/>
    </source>
</evidence>
<sequence length="847" mass="93563">MERHLDLHAAIGTVEYHRTATGIEHAPLVVALTADAHPAFGVGERLDAIRADVGGRIGIVVSGHCHGHPEALHRPNSPAGIVGPVPDPSTDDLGASRSDTPFWGGATVDSMDPKRELSSVDLAAVVGELSDLEGAKVDKAYLYGDDLVRLKMRDFDRGRVELFIEVGETKRVHTVAQERVPDAPGRPPHFAKMLRNRLSGADFAGVSQYEFDRILEFVFEREDANTRVIVELFGEGNVAVTDGEYEVVDSLETIRLKSRTVAPGARYEFPESRVNPLTVSREAFDRQMDDSDTDVVRTLATQLNFGGLYAEELCTRAGVEKTIDIADAGESEYDRLYGAIERLAIDVRNGAFDPRLYLERDDEDETEDDSGADDEGGATADTDDEDETEAPGTPVDVTPFPLEEHQQAGLEPEAFDSFTEALDEYFYQLELAEEEPADSASQRPDFEAEIAKQQRIIEQQEGAIEEFEREAEAERERAELLYANYGFVDEILTTVRDARTEGTPWDEIEERFAAGAEQGIDAAEAVVDVDGANGRVTIELDDERIPLDADDGVEKNADRLYTEAKRIAEKKEGAQQAIENTREELADVRERKAAWEADDEGGDDIGGDDSDEDEPDIDWLARSSIPIRENEPWFDRFRWVQTSDGFLVIGGRNADQNEELVSKYLEPGDRVFHTQAHGGPVTVLKATDPSESSRPDMEFPETSIEQAAQFAVSYASVWKDGRYAGDVYSVDADQVTKTPESGEYLEKGGFAIRGDRTYHRDTPVGVAVGIQCEPWTRVIGGPPAAIADRAVTTIAVEPGQFAQGDVAKRIYRELRERFSDESFVRKIASPDQLQHFLPPGGSRIAEE</sequence>
<keyword evidence="5" id="KW-1185">Reference proteome</keyword>
<dbReference type="InterPro" id="IPR051608">
    <property type="entry name" value="RQC_Subunit_NEMF"/>
</dbReference>
<dbReference type="AlphaFoldDB" id="L0IED8"/>
<comment type="subunit">
    <text evidence="1">Associates with stalled 50S ribosomal subunits.</text>
</comment>
<dbReference type="PANTHER" id="PTHR15239:SF6">
    <property type="entry name" value="RIBOSOME QUALITY CONTROL COMPLEX SUBUNIT NEMF"/>
    <property type="match status" value="1"/>
</dbReference>
<evidence type="ECO:0000313" key="5">
    <source>
        <dbReference type="Proteomes" id="UP000010846"/>
    </source>
</evidence>
<proteinExistence type="inferred from homology"/>
<dbReference type="Pfam" id="PF05833">
    <property type="entry name" value="NFACT_N"/>
    <property type="match status" value="2"/>
</dbReference>
<keyword evidence="1" id="KW-0648">Protein biosynthesis</keyword>